<proteinExistence type="predicted"/>
<evidence type="ECO:0000256" key="1">
    <source>
        <dbReference type="SAM" id="MobiDB-lite"/>
    </source>
</evidence>
<name>A0AAU6R723_9CAUD</name>
<evidence type="ECO:0000259" key="2">
    <source>
        <dbReference type="SMART" id="SM00943"/>
    </source>
</evidence>
<protein>
    <submittedName>
        <fullName evidence="3">DNA primase</fullName>
    </submittedName>
</protein>
<organism evidence="3">
    <name type="scientific">Micrococcus phage Olihed</name>
    <dbReference type="NCBI Taxonomy" id="3092209"/>
    <lineage>
        <taxon>Viruses</taxon>
        <taxon>Duplodnaviria</taxon>
        <taxon>Heunggongvirae</taxon>
        <taxon>Uroviricota</taxon>
        <taxon>Caudoviricetes</taxon>
    </lineage>
</organism>
<dbReference type="CDD" id="cd04859">
    <property type="entry name" value="Prim_Pol"/>
    <property type="match status" value="1"/>
</dbReference>
<evidence type="ECO:0000313" key="3">
    <source>
        <dbReference type="EMBL" id="WZE63420.1"/>
    </source>
</evidence>
<dbReference type="SMART" id="SM00943">
    <property type="entry name" value="Prim-Pol"/>
    <property type="match status" value="1"/>
</dbReference>
<dbReference type="InterPro" id="IPR015330">
    <property type="entry name" value="DNA_primase/pol_bifunc_N"/>
</dbReference>
<feature type="domain" description="DNA primase/polymerase bifunctional N-terminal" evidence="2">
    <location>
        <begin position="26"/>
        <end position="220"/>
    </location>
</feature>
<reference evidence="3" key="1">
    <citation type="submission" date="2023-10" db="EMBL/GenBank/DDBJ databases">
        <title>Two new lytic phages for Micrococcus sp. strain 1402.</title>
        <authorList>
            <person name="Petrzik K."/>
        </authorList>
    </citation>
    <scope>NUCLEOTIDE SEQUENCE</scope>
</reference>
<accession>A0AAU6R723</accession>
<feature type="region of interest" description="Disordered" evidence="1">
    <location>
        <begin position="226"/>
        <end position="259"/>
    </location>
</feature>
<dbReference type="EMBL" id="OR756648">
    <property type="protein sequence ID" value="WZE63420.1"/>
    <property type="molecule type" value="Genomic_DNA"/>
</dbReference>
<dbReference type="Pfam" id="PF09250">
    <property type="entry name" value="Prim-Pol"/>
    <property type="match status" value="1"/>
</dbReference>
<dbReference type="SUPFAM" id="SSF56747">
    <property type="entry name" value="Prim-pol domain"/>
    <property type="match status" value="1"/>
</dbReference>
<sequence length="889" mass="97822">MPKAPGYVTNETPAQTEPDKSMLDWALDWAERGWPVFPLKPGDKIPLFGNPHKGQTDDQGKPVRCDGRCGLVGHGVLDATRDPEKIRKWWSQNPRAGIGGSTEGRLVFDFDINHGAEVKGCFPDTRRHISGRGNGNYHAVYRVGGAVADAQGPGANVLGKGIDIRAGAGAYVVLPPSKHPEGGLYTIDDEHAEHSLSDEDMAVIWSSYGIGETATAKAARKGLSVVTGDRKSPGGGGGALKLSDLLGNPPERGEGGTNDWLTKVAGHYAKMHRDKRDLYEVEVRRAAAMVDPDYEDTEKVLESVWGKEAVAHPEREASEANGYLVGNGVFLSASGKDGDGELELQPWSDFDIRVVGVMVDADDRRSYQITLSARGKEIETTLSPEILVDARKRAAWLARYGVTISPRPTCWPQVDPGVRLVRYLESQDAGEVHVVEHLGWDQNTQQFVTFDGAVRSSGLVDIRTAGVIVDRSRLERSKVKQNYGFEATWEEAQQVLRQVQDFHFETVTRPMAAWWAACLLKPQTLDLVSVFPYCALEAASGSAKTNGYVGMMVQLNGNHLGQVVPTTASFRDTATTNHSGVVWADDLDNPERLQEILRASASGGTVRKMGEDRKTQDAQIVNPLLFTGEALGLSGQKALLERGFLLQVFEDVTQRKNAAGEPQWNDIVALQKRYRGDVGMTALAGWYVQKALSQVDRYESALRELRKGTGRRGDKYAVLRAGARLFDFLIGEENPWDGAGQTAVWVDAWVEQEVESTRGTENDNRITIKLLPWAVRQWPGNSPEGNIGTVDYRVSRNQAPPVLVKEVAEDSLEEPEVWVNTTRLARAWEEAQGGRIDDRLESEAGLQAQLQQISTPKSDRIYRKIGGVSTAYRRLLPEYARLVLARVTE</sequence>